<dbReference type="InterPro" id="IPR011257">
    <property type="entry name" value="DNA_glycosylase"/>
</dbReference>
<dbReference type="InterPro" id="IPR003265">
    <property type="entry name" value="HhH-GPD_domain"/>
</dbReference>
<reference evidence="6 7" key="1">
    <citation type="journal article" date="2021" name="Int. J. Syst. Evol. Microbiol.">
        <title>Clostridium zeae sp. nov., isolated from corn silage.</title>
        <authorList>
            <person name="Kobayashi H."/>
            <person name="Tanizawa Y."/>
            <person name="Yagura M."/>
            <person name="Sakamoto M."/>
            <person name="Ohkuma M."/>
            <person name="Tohno M."/>
        </authorList>
    </citation>
    <scope>NUCLEOTIDE SEQUENCE [LARGE SCALE GENOMIC DNA]</scope>
    <source>
        <strain evidence="6 7">CSC2</strain>
    </source>
</reference>
<dbReference type="Gene3D" id="1.10.340.30">
    <property type="entry name" value="Hypothetical protein, domain 2"/>
    <property type="match status" value="1"/>
</dbReference>
<dbReference type="PANTHER" id="PTHR43003:SF5">
    <property type="entry name" value="DNA-3-METHYLADENINE GLYCOSYLASE"/>
    <property type="match status" value="1"/>
</dbReference>
<dbReference type="SUPFAM" id="SSF48150">
    <property type="entry name" value="DNA-glycosylase"/>
    <property type="match status" value="1"/>
</dbReference>
<gene>
    <name evidence="6" type="ORF">CSC2_00350</name>
</gene>
<sequence>MQSVRTKNFEYGEREIQYLRSVDENLEKAIDKLGKIERVVIPDLFAALIHAVVGQLISTKAVNTIWNRMQDRFGAITAENISKQDAEDIQACGITMKKANCIKDISKNIYDGNFNLEELYTLGDKEIIKRLSSLKGIGTWTAEMLLINCLERPDVMSFGDLAIRKGIMKLYNLSDLTKTQFEIYRKKFSPYGSVASIYLWKIAAISDL</sequence>
<evidence type="ECO:0000259" key="5">
    <source>
        <dbReference type="SMART" id="SM00478"/>
    </source>
</evidence>
<evidence type="ECO:0000256" key="3">
    <source>
        <dbReference type="ARBA" id="ARBA00022763"/>
    </source>
</evidence>
<keyword evidence="7" id="KW-1185">Reference proteome</keyword>
<comment type="caution">
    <text evidence="6">The sequence shown here is derived from an EMBL/GenBank/DDBJ whole genome shotgun (WGS) entry which is preliminary data.</text>
</comment>
<evidence type="ECO:0000256" key="2">
    <source>
        <dbReference type="ARBA" id="ARBA00012000"/>
    </source>
</evidence>
<evidence type="ECO:0000256" key="1">
    <source>
        <dbReference type="ARBA" id="ARBA00000086"/>
    </source>
</evidence>
<dbReference type="SMART" id="SM00478">
    <property type="entry name" value="ENDO3c"/>
    <property type="match status" value="1"/>
</dbReference>
<dbReference type="Proteomes" id="UP000663802">
    <property type="component" value="Unassembled WGS sequence"/>
</dbReference>
<dbReference type="RefSeq" id="WP_206867553.1">
    <property type="nucleotide sequence ID" value="NZ_BMBA01000001.1"/>
</dbReference>
<dbReference type="EMBL" id="BMBA01000001">
    <property type="protein sequence ID" value="GFZ29509.1"/>
    <property type="molecule type" value="Genomic_DNA"/>
</dbReference>
<evidence type="ECO:0000313" key="7">
    <source>
        <dbReference type="Proteomes" id="UP000663802"/>
    </source>
</evidence>
<keyword evidence="4" id="KW-0234">DNA repair</keyword>
<name>A0ABQ1E447_9CLOT</name>
<dbReference type="InterPro" id="IPR051912">
    <property type="entry name" value="Alkylbase_DNA_Glycosylase/TA"/>
</dbReference>
<proteinExistence type="predicted"/>
<dbReference type="PANTHER" id="PTHR43003">
    <property type="entry name" value="DNA-3-METHYLADENINE GLYCOSYLASE"/>
    <property type="match status" value="1"/>
</dbReference>
<dbReference type="EC" id="3.2.2.21" evidence="2"/>
<organism evidence="6 7">
    <name type="scientific">Clostridium zeae</name>
    <dbReference type="NCBI Taxonomy" id="2759022"/>
    <lineage>
        <taxon>Bacteria</taxon>
        <taxon>Bacillati</taxon>
        <taxon>Bacillota</taxon>
        <taxon>Clostridia</taxon>
        <taxon>Eubacteriales</taxon>
        <taxon>Clostridiaceae</taxon>
        <taxon>Clostridium</taxon>
    </lineage>
</organism>
<evidence type="ECO:0000256" key="4">
    <source>
        <dbReference type="ARBA" id="ARBA00023204"/>
    </source>
</evidence>
<feature type="domain" description="HhH-GPD" evidence="5">
    <location>
        <begin position="53"/>
        <end position="207"/>
    </location>
</feature>
<comment type="catalytic activity">
    <reaction evidence="1">
        <text>Hydrolysis of alkylated DNA, releasing 3-methyladenine, 3-methylguanine, 7-methylguanine and 7-methyladenine.</text>
        <dbReference type="EC" id="3.2.2.21"/>
    </reaction>
</comment>
<dbReference type="CDD" id="cd00056">
    <property type="entry name" value="ENDO3c"/>
    <property type="match status" value="1"/>
</dbReference>
<keyword evidence="3" id="KW-0227">DNA damage</keyword>
<evidence type="ECO:0000313" key="6">
    <source>
        <dbReference type="EMBL" id="GFZ29509.1"/>
    </source>
</evidence>
<protein>
    <recommendedName>
        <fullName evidence="2">DNA-3-methyladenine glycosylase II</fullName>
        <ecNumber evidence="2">3.2.2.21</ecNumber>
    </recommendedName>
</protein>
<dbReference type="Gene3D" id="1.10.1670.40">
    <property type="match status" value="1"/>
</dbReference>
<accession>A0ABQ1E447</accession>
<dbReference type="Pfam" id="PF00730">
    <property type="entry name" value="HhH-GPD"/>
    <property type="match status" value="1"/>
</dbReference>